<proteinExistence type="predicted"/>
<evidence type="ECO:0000256" key="1">
    <source>
        <dbReference type="SAM" id="Phobius"/>
    </source>
</evidence>
<protein>
    <submittedName>
        <fullName evidence="2">Uncharacterized protein</fullName>
    </submittedName>
</protein>
<reference evidence="2" key="1">
    <citation type="submission" date="2014-09" db="EMBL/GenBank/DDBJ databases">
        <authorList>
            <person name="Magalhaes I.L.F."/>
            <person name="Oliveira U."/>
            <person name="Santos F.R."/>
            <person name="Vidigal T.H.D.A."/>
            <person name="Brescovit A.D."/>
            <person name="Santos A.J."/>
        </authorList>
    </citation>
    <scope>NUCLEOTIDE SEQUENCE</scope>
    <source>
        <tissue evidence="2">Shoot tissue taken approximately 20 cm above the soil surface</tissue>
    </source>
</reference>
<reference evidence="2" key="2">
    <citation type="journal article" date="2015" name="Data Brief">
        <title>Shoot transcriptome of the giant reed, Arundo donax.</title>
        <authorList>
            <person name="Barrero R.A."/>
            <person name="Guerrero F.D."/>
            <person name="Moolhuijzen P."/>
            <person name="Goolsby J.A."/>
            <person name="Tidwell J."/>
            <person name="Bellgard S.E."/>
            <person name="Bellgard M.I."/>
        </authorList>
    </citation>
    <scope>NUCLEOTIDE SEQUENCE</scope>
    <source>
        <tissue evidence="2">Shoot tissue taken approximately 20 cm above the soil surface</tissue>
    </source>
</reference>
<dbReference type="AlphaFoldDB" id="A0A0A9CF49"/>
<keyword evidence="1" id="KW-0812">Transmembrane</keyword>
<name>A0A0A9CF49_ARUDO</name>
<evidence type="ECO:0000313" key="2">
    <source>
        <dbReference type="EMBL" id="JAD74196.1"/>
    </source>
</evidence>
<feature type="transmembrane region" description="Helical" evidence="1">
    <location>
        <begin position="21"/>
        <end position="47"/>
    </location>
</feature>
<dbReference type="EMBL" id="GBRH01223699">
    <property type="protein sequence ID" value="JAD74196.1"/>
    <property type="molecule type" value="Transcribed_RNA"/>
</dbReference>
<sequence length="50" mass="5858">MENGRSKLTNSVIRFKWLIRHVLVCGVSMSWLAVHFIACLLLCSFIYHTY</sequence>
<accession>A0A0A9CF49</accession>
<keyword evidence="1" id="KW-0472">Membrane</keyword>
<organism evidence="2">
    <name type="scientific">Arundo donax</name>
    <name type="common">Giant reed</name>
    <name type="synonym">Donax arundinaceus</name>
    <dbReference type="NCBI Taxonomy" id="35708"/>
    <lineage>
        <taxon>Eukaryota</taxon>
        <taxon>Viridiplantae</taxon>
        <taxon>Streptophyta</taxon>
        <taxon>Embryophyta</taxon>
        <taxon>Tracheophyta</taxon>
        <taxon>Spermatophyta</taxon>
        <taxon>Magnoliopsida</taxon>
        <taxon>Liliopsida</taxon>
        <taxon>Poales</taxon>
        <taxon>Poaceae</taxon>
        <taxon>PACMAD clade</taxon>
        <taxon>Arundinoideae</taxon>
        <taxon>Arundineae</taxon>
        <taxon>Arundo</taxon>
    </lineage>
</organism>
<keyword evidence="1" id="KW-1133">Transmembrane helix</keyword>